<proteinExistence type="inferred from homology"/>
<dbReference type="SMR" id="A0A2X3ILK3"/>
<evidence type="ECO:0000313" key="4">
    <source>
        <dbReference type="EMBL" id="SQC85143.1"/>
    </source>
</evidence>
<dbReference type="RefSeq" id="WP_111946343.1">
    <property type="nucleotide sequence ID" value="NZ_CATNYA010000137.1"/>
</dbReference>
<evidence type="ECO:0000313" key="5">
    <source>
        <dbReference type="Proteomes" id="UP000250234"/>
    </source>
</evidence>
<dbReference type="AlphaFoldDB" id="A0A2X3ILK3"/>
<feature type="domain" description="Leukocidin/Hemolysin toxin" evidence="3">
    <location>
        <begin position="55"/>
        <end position="293"/>
    </location>
</feature>
<dbReference type="GO" id="GO:0005576">
    <property type="term" value="C:extracellular region"/>
    <property type="evidence" value="ECO:0007669"/>
    <property type="project" value="InterPro"/>
</dbReference>
<dbReference type="Proteomes" id="UP000250234">
    <property type="component" value="Unassembled WGS sequence"/>
</dbReference>
<name>A0A2X3ILK3_CLOPF</name>
<reference evidence="4 5" key="1">
    <citation type="submission" date="2018-06" db="EMBL/GenBank/DDBJ databases">
        <authorList>
            <consortium name="Pathogen Informatics"/>
            <person name="Doyle S."/>
        </authorList>
    </citation>
    <scope>NUCLEOTIDE SEQUENCE [LARGE SCALE GENOMIC DNA]</scope>
    <source>
        <strain evidence="4 5">NCTC8081</strain>
    </source>
</reference>
<keyword evidence="2" id="KW-0732">Signal</keyword>
<evidence type="ECO:0000259" key="3">
    <source>
        <dbReference type="Pfam" id="PF07968"/>
    </source>
</evidence>
<accession>A0A2X3ILK3</accession>
<sequence length="300" mass="33848">MKRLLFAVLIVFTLLSGNISYIKAATLPKNIDSNGKKAEIYTSSDANATSSVKTSVSVSFIEDPNDSNLTALVSLKGFIPSRLNRYGTYYYGRMDWPSKYNIAVQSYDSSDKVKILQSIPSNTIEKVEVTETLGYSIGGSISKGSAEGNAGYNFERSVKYEQPDFKTIQNSDNLKVASWDIVFNKTKDGYDRDSHHPFFGNQIFMKSRLYNTGDKNFTDIKDLSTLISGGFTPDMAIALKAPKGMKKSQLILSYRTYHDLYSLRWSGTEWWGSNEQYTSSTSTNQTYEIDWENHTVKFIY</sequence>
<gene>
    <name evidence="4" type="primary">lukF</name>
    <name evidence="4" type="ORF">NCTC8081_02948</name>
</gene>
<evidence type="ECO:0000256" key="2">
    <source>
        <dbReference type="ARBA" id="ARBA00022729"/>
    </source>
</evidence>
<dbReference type="InterPro" id="IPR016183">
    <property type="entry name" value="Leukocidin/Hemolysin_toxin"/>
</dbReference>
<organism evidence="4 5">
    <name type="scientific">Clostridium perfringens</name>
    <dbReference type="NCBI Taxonomy" id="1502"/>
    <lineage>
        <taxon>Bacteria</taxon>
        <taxon>Bacillati</taxon>
        <taxon>Bacillota</taxon>
        <taxon>Clostridia</taxon>
        <taxon>Eubacteriales</taxon>
        <taxon>Clostridiaceae</taxon>
        <taxon>Clostridium</taxon>
    </lineage>
</organism>
<dbReference type="InterPro" id="IPR003963">
    <property type="entry name" value="Bi-component_toxin_staph"/>
</dbReference>
<protein>
    <submittedName>
        <fullName evidence="4">Alpha hemolysin</fullName>
    </submittedName>
</protein>
<dbReference type="PRINTS" id="PR01468">
    <property type="entry name" value="BICOMPNTOXIN"/>
</dbReference>
<dbReference type="Gene3D" id="2.70.240.10">
    <property type="entry name" value="Leukocidin/porin MspA"/>
    <property type="match status" value="1"/>
</dbReference>
<dbReference type="Pfam" id="PF07968">
    <property type="entry name" value="Leukocidin"/>
    <property type="match status" value="1"/>
</dbReference>
<comment type="similarity">
    <text evidence="1">Belongs to the aerolysin family.</text>
</comment>
<dbReference type="GO" id="GO:0051715">
    <property type="term" value="P:cytolysis in another organism"/>
    <property type="evidence" value="ECO:0007669"/>
    <property type="project" value="InterPro"/>
</dbReference>
<evidence type="ECO:0000256" key="1">
    <source>
        <dbReference type="ARBA" id="ARBA00009831"/>
    </source>
</evidence>
<dbReference type="InterPro" id="IPR036435">
    <property type="entry name" value="Leukocidin/porin_MspA_sf"/>
</dbReference>
<dbReference type="EMBL" id="UAWO01000005">
    <property type="protein sequence ID" value="SQC85143.1"/>
    <property type="molecule type" value="Genomic_DNA"/>
</dbReference>
<dbReference type="SUPFAM" id="SSF56959">
    <property type="entry name" value="Leukocidin-like"/>
    <property type="match status" value="1"/>
</dbReference>